<dbReference type="Proteomes" id="UP000275267">
    <property type="component" value="Unassembled WGS sequence"/>
</dbReference>
<evidence type="ECO:0000256" key="1">
    <source>
        <dbReference type="SAM" id="MobiDB-lite"/>
    </source>
</evidence>
<reference evidence="3" key="1">
    <citation type="journal article" date="2019" name="Nat. Commun.">
        <title>The genome of broomcorn millet.</title>
        <authorList>
            <person name="Zou C."/>
            <person name="Miki D."/>
            <person name="Li D."/>
            <person name="Tang Q."/>
            <person name="Xiao L."/>
            <person name="Rajput S."/>
            <person name="Deng P."/>
            <person name="Jia W."/>
            <person name="Huang R."/>
            <person name="Zhang M."/>
            <person name="Sun Y."/>
            <person name="Hu J."/>
            <person name="Fu X."/>
            <person name="Schnable P.S."/>
            <person name="Li F."/>
            <person name="Zhang H."/>
            <person name="Feng B."/>
            <person name="Zhu X."/>
            <person name="Liu R."/>
            <person name="Schnable J.C."/>
            <person name="Zhu J.-K."/>
            <person name="Zhang H."/>
        </authorList>
    </citation>
    <scope>NUCLEOTIDE SEQUENCE [LARGE SCALE GENOMIC DNA]</scope>
</reference>
<protein>
    <submittedName>
        <fullName evidence="2">Uncharacterized protein</fullName>
    </submittedName>
</protein>
<evidence type="ECO:0000313" key="3">
    <source>
        <dbReference type="Proteomes" id="UP000275267"/>
    </source>
</evidence>
<dbReference type="EMBL" id="PQIB02000008">
    <property type="protein sequence ID" value="RLN03270.1"/>
    <property type="molecule type" value="Genomic_DNA"/>
</dbReference>
<dbReference type="AlphaFoldDB" id="A0A3L6RFA8"/>
<organism evidence="2 3">
    <name type="scientific">Panicum miliaceum</name>
    <name type="common">Proso millet</name>
    <name type="synonym">Broomcorn millet</name>
    <dbReference type="NCBI Taxonomy" id="4540"/>
    <lineage>
        <taxon>Eukaryota</taxon>
        <taxon>Viridiplantae</taxon>
        <taxon>Streptophyta</taxon>
        <taxon>Embryophyta</taxon>
        <taxon>Tracheophyta</taxon>
        <taxon>Spermatophyta</taxon>
        <taxon>Magnoliopsida</taxon>
        <taxon>Liliopsida</taxon>
        <taxon>Poales</taxon>
        <taxon>Poaceae</taxon>
        <taxon>PACMAD clade</taxon>
        <taxon>Panicoideae</taxon>
        <taxon>Panicodae</taxon>
        <taxon>Paniceae</taxon>
        <taxon>Panicinae</taxon>
        <taxon>Panicum</taxon>
        <taxon>Panicum sect. Panicum</taxon>
    </lineage>
</organism>
<keyword evidence="3" id="KW-1185">Reference proteome</keyword>
<sequence length="106" mass="11479">MERSPVATPPEIEEGHSSGSPSVRTPKGGGPITKSTSRQLRSVYWKEFEPIIQNGEILYAKSPSPEKLLVQVVAPPVYKSSTIANPASDDTTDLIEDDFGADAYFV</sequence>
<feature type="region of interest" description="Disordered" evidence="1">
    <location>
        <begin position="1"/>
        <end position="38"/>
    </location>
</feature>
<evidence type="ECO:0000313" key="2">
    <source>
        <dbReference type="EMBL" id="RLN03270.1"/>
    </source>
</evidence>
<accession>A0A3L6RFA8</accession>
<name>A0A3L6RFA8_PANMI</name>
<proteinExistence type="predicted"/>
<gene>
    <name evidence="2" type="ORF">C2845_PM13G02190</name>
</gene>
<comment type="caution">
    <text evidence="2">The sequence shown here is derived from an EMBL/GenBank/DDBJ whole genome shotgun (WGS) entry which is preliminary data.</text>
</comment>